<dbReference type="RefSeq" id="WP_101691033.1">
    <property type="nucleotide sequence ID" value="NZ_JACOPR010000011.1"/>
</dbReference>
<protein>
    <submittedName>
        <fullName evidence="1">TIGR04255 family protein</fullName>
    </submittedName>
</protein>
<gene>
    <name evidence="1" type="ORF">H8S34_13895</name>
</gene>
<dbReference type="NCBIfam" id="TIGR04255">
    <property type="entry name" value="sporadTIGR04255"/>
    <property type="match status" value="1"/>
</dbReference>
<keyword evidence="2" id="KW-1185">Reference proteome</keyword>
<name>A0ABR7HWL6_9FIRM</name>
<sequence>MLFAKYERCLYQRSPLIEVICQLRFPTILSIGSQEPAEFQEAIRHEFPQFVARQERPAPKITGLGTPDAKVEQQPPITNYNFITQDGFWKLNLTSNFIALSTLRYTRWEDFALKLDKAVAAFLQIYHADYFERVGLRYVNAISKERLGLTDLLWDDLLQSPYIGILGEPDVDEKEVNKCSLDIETRLGTDSRLKLHAGPGLLNGGKQDPKPRFILDQDLSTVGKLTPEQLPERLETLHGFAGGLFHGAITDELHEAMGPMAL</sequence>
<dbReference type="Proteomes" id="UP000660021">
    <property type="component" value="Unassembled WGS sequence"/>
</dbReference>
<comment type="caution">
    <text evidence="1">The sequence shown here is derived from an EMBL/GenBank/DDBJ whole genome shotgun (WGS) entry which is preliminary data.</text>
</comment>
<dbReference type="InterPro" id="IPR026349">
    <property type="entry name" value="CHP04255"/>
</dbReference>
<organism evidence="1 2">
    <name type="scientific">Pseudoflavonifractor hominis</name>
    <dbReference type="NCBI Taxonomy" id="2763059"/>
    <lineage>
        <taxon>Bacteria</taxon>
        <taxon>Bacillati</taxon>
        <taxon>Bacillota</taxon>
        <taxon>Clostridia</taxon>
        <taxon>Eubacteriales</taxon>
        <taxon>Oscillospiraceae</taxon>
        <taxon>Pseudoflavonifractor</taxon>
    </lineage>
</organism>
<evidence type="ECO:0000313" key="1">
    <source>
        <dbReference type="EMBL" id="MBC5731911.1"/>
    </source>
</evidence>
<dbReference type="EMBL" id="JACOPR010000011">
    <property type="protein sequence ID" value="MBC5731911.1"/>
    <property type="molecule type" value="Genomic_DNA"/>
</dbReference>
<evidence type="ECO:0000313" key="2">
    <source>
        <dbReference type="Proteomes" id="UP000660021"/>
    </source>
</evidence>
<accession>A0ABR7HWL6</accession>
<proteinExistence type="predicted"/>
<reference evidence="1 2" key="1">
    <citation type="submission" date="2020-08" db="EMBL/GenBank/DDBJ databases">
        <title>Genome public.</title>
        <authorList>
            <person name="Liu C."/>
            <person name="Sun Q."/>
        </authorList>
    </citation>
    <scope>NUCLEOTIDE SEQUENCE [LARGE SCALE GENOMIC DNA]</scope>
    <source>
        <strain evidence="1 2">New-38</strain>
    </source>
</reference>